<reference evidence="3 4" key="1">
    <citation type="submission" date="2016-11" db="EMBL/GenBank/DDBJ databases">
        <authorList>
            <person name="Jaros S."/>
            <person name="Januszkiewicz K."/>
            <person name="Wedrychowicz H."/>
        </authorList>
    </citation>
    <scope>NUCLEOTIDE SEQUENCE [LARGE SCALE GENOMIC DNA]</scope>
    <source>
        <strain evidence="3 4">CGMCC 1.7049</strain>
    </source>
</reference>
<feature type="domain" description="Lipid/polyisoprenoid-binding YceI-like" evidence="2">
    <location>
        <begin position="25"/>
        <end position="187"/>
    </location>
</feature>
<dbReference type="Pfam" id="PF04264">
    <property type="entry name" value="YceI"/>
    <property type="match status" value="1"/>
</dbReference>
<organism evidence="3 4">
    <name type="scientific">Hydrocarboniphaga daqingensis</name>
    <dbReference type="NCBI Taxonomy" id="490188"/>
    <lineage>
        <taxon>Bacteria</taxon>
        <taxon>Pseudomonadati</taxon>
        <taxon>Pseudomonadota</taxon>
        <taxon>Gammaproteobacteria</taxon>
        <taxon>Nevskiales</taxon>
        <taxon>Nevskiaceae</taxon>
        <taxon>Hydrocarboniphaga</taxon>
    </lineage>
</organism>
<evidence type="ECO:0000256" key="1">
    <source>
        <dbReference type="SAM" id="SignalP"/>
    </source>
</evidence>
<dbReference type="AlphaFoldDB" id="A0A1M5LBC9"/>
<dbReference type="RefSeq" id="WP_072894379.1">
    <property type="nucleotide sequence ID" value="NZ_FQWZ01000002.1"/>
</dbReference>
<feature type="chain" id="PRO_5012364153" evidence="1">
    <location>
        <begin position="22"/>
        <end position="189"/>
    </location>
</feature>
<evidence type="ECO:0000259" key="2">
    <source>
        <dbReference type="SMART" id="SM00867"/>
    </source>
</evidence>
<evidence type="ECO:0000313" key="4">
    <source>
        <dbReference type="Proteomes" id="UP000199758"/>
    </source>
</evidence>
<dbReference type="STRING" id="490188.SAMN04488068_0806"/>
<dbReference type="EMBL" id="FQWZ01000002">
    <property type="protein sequence ID" value="SHG62296.1"/>
    <property type="molecule type" value="Genomic_DNA"/>
</dbReference>
<evidence type="ECO:0000313" key="3">
    <source>
        <dbReference type="EMBL" id="SHG62296.1"/>
    </source>
</evidence>
<gene>
    <name evidence="3" type="ORF">SAMN04488068_0806</name>
</gene>
<dbReference type="PANTHER" id="PTHR34406">
    <property type="entry name" value="PROTEIN YCEI"/>
    <property type="match status" value="1"/>
</dbReference>
<protein>
    <submittedName>
        <fullName evidence="3">Polyisoprenoid-binding protein YceI</fullName>
    </submittedName>
</protein>
<dbReference type="Gene3D" id="2.40.128.110">
    <property type="entry name" value="Lipid/polyisoprenoid-binding, YceI-like"/>
    <property type="match status" value="1"/>
</dbReference>
<dbReference type="SMART" id="SM00867">
    <property type="entry name" value="YceI"/>
    <property type="match status" value="1"/>
</dbReference>
<dbReference type="InterPro" id="IPR036761">
    <property type="entry name" value="TTHA0802/YceI-like_sf"/>
</dbReference>
<dbReference type="PANTHER" id="PTHR34406:SF2">
    <property type="entry name" value="PERIPLASMIC PROTEIN"/>
    <property type="match status" value="1"/>
</dbReference>
<dbReference type="InterPro" id="IPR007372">
    <property type="entry name" value="Lipid/polyisoprenoid-bd_YceI"/>
</dbReference>
<feature type="signal peptide" evidence="1">
    <location>
        <begin position="1"/>
        <end position="21"/>
    </location>
</feature>
<proteinExistence type="predicted"/>
<dbReference type="SUPFAM" id="SSF101874">
    <property type="entry name" value="YceI-like"/>
    <property type="match status" value="1"/>
</dbReference>
<keyword evidence="1" id="KW-0732">Signal</keyword>
<accession>A0A1M5LBC9</accession>
<dbReference type="Proteomes" id="UP000199758">
    <property type="component" value="Unassembled WGS sequence"/>
</dbReference>
<name>A0A1M5LBC9_9GAMM</name>
<dbReference type="OrthoDB" id="9811006at2"/>
<keyword evidence="4" id="KW-1185">Reference proteome</keyword>
<sequence>MIKTFTAAAAAALLWSGASVAAPTAYTIESSHTYPSFEAPHMGISFWRGKFNKTSGSVELDEAAKTGSVDITIDATSVDFGHDKMNEHAKGDDFFNVAKYPTVAYKGKLVYTGATPSAVDGEMTLLGVTKPLKLKINSFKCITHPMLKKEVCGADAEGDFNRADFGMTKYADGDAGKVKLRIQVEALKN</sequence>